<dbReference type="Pfam" id="PF00583">
    <property type="entry name" value="Acetyltransf_1"/>
    <property type="match status" value="1"/>
</dbReference>
<dbReference type="PANTHER" id="PTHR43420:SF47">
    <property type="entry name" value="N-ACETYLTRANSFERASE DOMAIN-CONTAINING PROTEIN"/>
    <property type="match status" value="1"/>
</dbReference>
<dbReference type="Proteomes" id="UP001139011">
    <property type="component" value="Unassembled WGS sequence"/>
</dbReference>
<dbReference type="RefSeq" id="WP_248251121.1">
    <property type="nucleotide sequence ID" value="NZ_JAIWJX010000002.1"/>
</dbReference>
<organism evidence="4 5">
    <name type="scientific">Fictibacillus marinisediminis</name>
    <dbReference type="NCBI Taxonomy" id="2878389"/>
    <lineage>
        <taxon>Bacteria</taxon>
        <taxon>Bacillati</taxon>
        <taxon>Bacillota</taxon>
        <taxon>Bacilli</taxon>
        <taxon>Bacillales</taxon>
        <taxon>Fictibacillaceae</taxon>
        <taxon>Fictibacillus</taxon>
    </lineage>
</organism>
<dbReference type="InterPro" id="IPR016181">
    <property type="entry name" value="Acyl_CoA_acyltransferase"/>
</dbReference>
<proteinExistence type="predicted"/>
<evidence type="ECO:0000256" key="2">
    <source>
        <dbReference type="ARBA" id="ARBA00023315"/>
    </source>
</evidence>
<dbReference type="Gene3D" id="3.40.630.30">
    <property type="match status" value="1"/>
</dbReference>
<evidence type="ECO:0000259" key="3">
    <source>
        <dbReference type="PROSITE" id="PS51186"/>
    </source>
</evidence>
<evidence type="ECO:0000313" key="5">
    <source>
        <dbReference type="Proteomes" id="UP001139011"/>
    </source>
</evidence>
<name>A0A9X1X791_9BACL</name>
<comment type="caution">
    <text evidence="4">The sequence shown here is derived from an EMBL/GenBank/DDBJ whole genome shotgun (WGS) entry which is preliminary data.</text>
</comment>
<dbReference type="GO" id="GO:0016747">
    <property type="term" value="F:acyltransferase activity, transferring groups other than amino-acyl groups"/>
    <property type="evidence" value="ECO:0007669"/>
    <property type="project" value="InterPro"/>
</dbReference>
<dbReference type="PANTHER" id="PTHR43420">
    <property type="entry name" value="ACETYLTRANSFERASE"/>
    <property type="match status" value="1"/>
</dbReference>
<keyword evidence="2" id="KW-0012">Acyltransferase</keyword>
<accession>A0A9X1X791</accession>
<dbReference type="SUPFAM" id="SSF55729">
    <property type="entry name" value="Acyl-CoA N-acyltransferases (Nat)"/>
    <property type="match status" value="1"/>
</dbReference>
<evidence type="ECO:0000256" key="1">
    <source>
        <dbReference type="ARBA" id="ARBA00022679"/>
    </source>
</evidence>
<dbReference type="InterPro" id="IPR000182">
    <property type="entry name" value="GNAT_dom"/>
</dbReference>
<dbReference type="EMBL" id="JAIWJX010000002">
    <property type="protein sequence ID" value="MCK6255259.1"/>
    <property type="molecule type" value="Genomic_DNA"/>
</dbReference>
<keyword evidence="5" id="KW-1185">Reference proteome</keyword>
<reference evidence="4" key="1">
    <citation type="submission" date="2021-09" db="EMBL/GenBank/DDBJ databases">
        <title>Genome analysis of Fictibacillus sp. KIGAM418 isolated from marine sediment.</title>
        <authorList>
            <person name="Seo M.-J."/>
            <person name="Cho E.-S."/>
            <person name="Hwang C.Y."/>
        </authorList>
    </citation>
    <scope>NUCLEOTIDE SEQUENCE</scope>
    <source>
        <strain evidence="4">KIGAM418</strain>
    </source>
</reference>
<dbReference type="AlphaFoldDB" id="A0A9X1X791"/>
<dbReference type="CDD" id="cd04301">
    <property type="entry name" value="NAT_SF"/>
    <property type="match status" value="1"/>
</dbReference>
<gene>
    <name evidence="4" type="ORF">LCY76_01185</name>
</gene>
<keyword evidence="1" id="KW-0808">Transferase</keyword>
<feature type="domain" description="N-acetyltransferase" evidence="3">
    <location>
        <begin position="2"/>
        <end position="160"/>
    </location>
</feature>
<evidence type="ECO:0000313" key="4">
    <source>
        <dbReference type="EMBL" id="MCK6255259.1"/>
    </source>
</evidence>
<dbReference type="InterPro" id="IPR050680">
    <property type="entry name" value="YpeA/RimI_acetyltransf"/>
</dbReference>
<protein>
    <submittedName>
        <fullName evidence="4">GNAT family N-acetyltransferase</fullName>
    </submittedName>
</protein>
<sequence>MVSIKRLNTLSFQEAADLFNEGFKHYFTDITLTVDSLIKKLANEDLSPEKSVVAFDQEKPVGFVINGFRTVNGQKISWNGGTGIIPEYRGKGIGKEMITACMDIYEEEGAELLLLEAISENTRAIKLYESMGYSIFDELTFLVNNEPLSEGAFYFEGDYDLIHGIPQDVRDIEFYQHMTAWQTQYQSLKDSESLIVKCGQETVGYAVFKRTKNAEGKIEGIALYQCEAKPGYEKAHDVIQFMLRSVYSPAEPACRRMTVNFSKSNKLVCDALSKEGFTVMIEQVHMSKAVRTPSSSETETKAVQS</sequence>
<dbReference type="PROSITE" id="PS51186">
    <property type="entry name" value="GNAT"/>
    <property type="match status" value="1"/>
</dbReference>